<dbReference type="EMBL" id="DS268112">
    <property type="protein sequence ID" value="KMM70632.1"/>
    <property type="molecule type" value="Genomic_DNA"/>
</dbReference>
<dbReference type="Proteomes" id="UP000054567">
    <property type="component" value="Unassembled WGS sequence"/>
</dbReference>
<reference evidence="2" key="2">
    <citation type="journal article" date="2009" name="Genome Res.">
        <title>Comparative genomic analyses of the human fungal pathogens Coccidioides and their relatives.</title>
        <authorList>
            <person name="Sharpton T.J."/>
            <person name="Stajich J.E."/>
            <person name="Rounsley S.D."/>
            <person name="Gardner M.J."/>
            <person name="Wortman J.R."/>
            <person name="Jordar V.S."/>
            <person name="Maiti R."/>
            <person name="Kodira C.D."/>
            <person name="Neafsey D.E."/>
            <person name="Zeng Q."/>
            <person name="Hung C.-Y."/>
            <person name="McMahan C."/>
            <person name="Muszewska A."/>
            <person name="Grynberg M."/>
            <person name="Mandel M.A."/>
            <person name="Kellner E.M."/>
            <person name="Barker B.M."/>
            <person name="Galgiani J.N."/>
            <person name="Orbach M.J."/>
            <person name="Kirkland T.N."/>
            <person name="Cole G.T."/>
            <person name="Henn M.R."/>
            <person name="Birren B.W."/>
            <person name="Taylor J.W."/>
        </authorList>
    </citation>
    <scope>NUCLEOTIDE SEQUENCE [LARGE SCALE GENOMIC DNA]</scope>
    <source>
        <strain evidence="2">RMSCC 3488</strain>
    </source>
</reference>
<accession>A0A0J6IFR7</accession>
<dbReference type="AlphaFoldDB" id="A0A0J6IFR7"/>
<protein>
    <submittedName>
        <fullName evidence="1">Uncharacterized protein</fullName>
    </submittedName>
</protein>
<organism evidence="1 2">
    <name type="scientific">Coccidioides posadasii RMSCC 3488</name>
    <dbReference type="NCBI Taxonomy" id="454284"/>
    <lineage>
        <taxon>Eukaryota</taxon>
        <taxon>Fungi</taxon>
        <taxon>Dikarya</taxon>
        <taxon>Ascomycota</taxon>
        <taxon>Pezizomycotina</taxon>
        <taxon>Eurotiomycetes</taxon>
        <taxon>Eurotiomycetidae</taxon>
        <taxon>Onygenales</taxon>
        <taxon>Onygenaceae</taxon>
        <taxon>Coccidioides</taxon>
    </lineage>
</organism>
<name>A0A0J6IFR7_COCPO</name>
<reference evidence="2" key="3">
    <citation type="journal article" date="2010" name="Genome Res.">
        <title>Population genomic sequencing of Coccidioides fungi reveals recent hybridization and transposon control.</title>
        <authorList>
            <person name="Neafsey D.E."/>
            <person name="Barker B.M."/>
            <person name="Sharpton T.J."/>
            <person name="Stajich J.E."/>
            <person name="Park D.J."/>
            <person name="Whiston E."/>
            <person name="Hung C.-Y."/>
            <person name="McMahan C."/>
            <person name="White J."/>
            <person name="Sykes S."/>
            <person name="Heiman D."/>
            <person name="Young S."/>
            <person name="Zeng Q."/>
            <person name="Abouelleil A."/>
            <person name="Aftuck L."/>
            <person name="Bessette D."/>
            <person name="Brown A."/>
            <person name="FitzGerald M."/>
            <person name="Lui A."/>
            <person name="Macdonald J.P."/>
            <person name="Priest M."/>
            <person name="Orbach M.J."/>
            <person name="Galgiani J.N."/>
            <person name="Kirkland T.N."/>
            <person name="Cole G.T."/>
            <person name="Birren B.W."/>
            <person name="Henn M.R."/>
            <person name="Taylor J.W."/>
            <person name="Rounsley S.D."/>
        </authorList>
    </citation>
    <scope>NUCLEOTIDE SEQUENCE [LARGE SCALE GENOMIC DNA]</scope>
    <source>
        <strain evidence="2">RMSCC 3488</strain>
    </source>
</reference>
<dbReference type="VEuPathDB" id="FungiDB:CPAG_06943"/>
<reference evidence="1 2" key="1">
    <citation type="submission" date="2007-06" db="EMBL/GenBank/DDBJ databases">
        <title>The Genome Sequence of Coccidioides posadasii RMSCC_3488.</title>
        <authorList>
            <consortium name="Coccidioides Genome Resources Consortium"/>
            <consortium name="The Broad Institute Genome Sequencing Platform"/>
            <person name="Henn M.R."/>
            <person name="Sykes S."/>
            <person name="Young S."/>
            <person name="Jaffe D."/>
            <person name="Berlin A."/>
            <person name="Alvarez P."/>
            <person name="Butler J."/>
            <person name="Gnerre S."/>
            <person name="Grabherr M."/>
            <person name="Mauceli E."/>
            <person name="Brockman W."/>
            <person name="Kodira C."/>
            <person name="Alvarado L."/>
            <person name="Zeng Q."/>
            <person name="Crawford M."/>
            <person name="Antoine C."/>
            <person name="Devon K."/>
            <person name="Galgiani J."/>
            <person name="Orsborn K."/>
            <person name="Lewis M.L."/>
            <person name="Nusbaum C."/>
            <person name="Galagan J."/>
            <person name="Birren B."/>
        </authorList>
    </citation>
    <scope>NUCLEOTIDE SEQUENCE [LARGE SCALE GENOMIC DNA]</scope>
    <source>
        <strain evidence="1 2">RMSCC 3488</strain>
    </source>
</reference>
<sequence>MLPISSSYAAAIVFTNTRSSAASTRSLPLPAEMYGVSSEIDFFVVQTWQYSIPDLCTLPRAANHTEWAVAVAQALLPGSAFGSLAFLSIIGDDFQPISMLAPSLTVQRHAALGMHGISGCLLTKPDNMRFPVTKNEKGPVNAAARLRVDTQCYFPWKQNVCITLSRSHPSGKLKTKR</sequence>
<evidence type="ECO:0000313" key="1">
    <source>
        <dbReference type="EMBL" id="KMM70632.1"/>
    </source>
</evidence>
<proteinExistence type="predicted"/>
<evidence type="ECO:0000313" key="2">
    <source>
        <dbReference type="Proteomes" id="UP000054567"/>
    </source>
</evidence>
<gene>
    <name evidence="1" type="ORF">CPAG_06943</name>
</gene>